<evidence type="ECO:0000256" key="1">
    <source>
        <dbReference type="ARBA" id="ARBA00004123"/>
    </source>
</evidence>
<evidence type="ECO:0000313" key="8">
    <source>
        <dbReference type="EMBL" id="CAK7350903.1"/>
    </source>
</evidence>
<sequence length="57" mass="6422">MKELLSRKTGKAVKDPNEPKRPGSAFFFVFMEEYREQYENENPKNKSVAAVGKAGGD</sequence>
<reference evidence="8 9" key="1">
    <citation type="submission" date="2024-01" db="EMBL/GenBank/DDBJ databases">
        <authorList>
            <person name="Waweru B."/>
        </authorList>
    </citation>
    <scope>NUCLEOTIDE SEQUENCE [LARGE SCALE GENOMIC DNA]</scope>
</reference>
<dbReference type="Gene3D" id="1.10.30.10">
    <property type="entry name" value="High mobility group box domain"/>
    <property type="match status" value="1"/>
</dbReference>
<keyword evidence="4 5" id="KW-0539">Nucleus</keyword>
<dbReference type="Pfam" id="PF00505">
    <property type="entry name" value="HMG_box"/>
    <property type="match status" value="1"/>
</dbReference>
<evidence type="ECO:0000259" key="7">
    <source>
        <dbReference type="PROSITE" id="PS50118"/>
    </source>
</evidence>
<comment type="similarity">
    <text evidence="2">Belongs to the HMGB family.</text>
</comment>
<dbReference type="InterPro" id="IPR031061">
    <property type="entry name" value="HMGB_plant"/>
</dbReference>
<keyword evidence="9" id="KW-1185">Reference proteome</keyword>
<dbReference type="PANTHER" id="PTHR46261">
    <property type="entry name" value="HIGH MOBILITY GROUP B PROTEIN 4-RELATED"/>
    <property type="match status" value="1"/>
</dbReference>
<dbReference type="GO" id="GO:0000785">
    <property type="term" value="C:chromatin"/>
    <property type="evidence" value="ECO:0007669"/>
    <property type="project" value="UniProtKB-ARBA"/>
</dbReference>
<evidence type="ECO:0000256" key="2">
    <source>
        <dbReference type="ARBA" id="ARBA00008774"/>
    </source>
</evidence>
<feature type="domain" description="HMG box" evidence="7">
    <location>
        <begin position="19"/>
        <end position="57"/>
    </location>
</feature>
<feature type="compositionally biased region" description="Basic and acidic residues" evidence="6">
    <location>
        <begin position="1"/>
        <end position="21"/>
    </location>
</feature>
<dbReference type="GO" id="GO:0005634">
    <property type="term" value="C:nucleus"/>
    <property type="evidence" value="ECO:0007669"/>
    <property type="project" value="UniProtKB-SubCell"/>
</dbReference>
<protein>
    <recommendedName>
        <fullName evidence="7">HMG box domain-containing protein</fullName>
    </recommendedName>
</protein>
<dbReference type="EMBL" id="CAWUPB010001184">
    <property type="protein sequence ID" value="CAK7350903.1"/>
    <property type="molecule type" value="Genomic_DNA"/>
</dbReference>
<keyword evidence="3 5" id="KW-0238">DNA-binding</keyword>
<dbReference type="AlphaFoldDB" id="A0AAV1SHJ2"/>
<feature type="region of interest" description="Disordered" evidence="6">
    <location>
        <begin position="1"/>
        <end position="22"/>
    </location>
</feature>
<feature type="DNA-binding region" description="HMG box" evidence="5">
    <location>
        <begin position="19"/>
        <end position="57"/>
    </location>
</feature>
<dbReference type="PANTHER" id="PTHR46261:SF22">
    <property type="entry name" value="HIGH MOBILITY GROUP B PROTEIN 2-RELATED"/>
    <property type="match status" value="1"/>
</dbReference>
<gene>
    <name evidence="8" type="ORF">DCAF_LOCUS23585</name>
</gene>
<dbReference type="GO" id="GO:0006325">
    <property type="term" value="P:chromatin organization"/>
    <property type="evidence" value="ECO:0007669"/>
    <property type="project" value="UniProtKB-ARBA"/>
</dbReference>
<dbReference type="Proteomes" id="UP001314170">
    <property type="component" value="Unassembled WGS sequence"/>
</dbReference>
<evidence type="ECO:0000256" key="5">
    <source>
        <dbReference type="PROSITE-ProRule" id="PRU00267"/>
    </source>
</evidence>
<comment type="caution">
    <text evidence="8">The sequence shown here is derived from an EMBL/GenBank/DDBJ whole genome shotgun (WGS) entry which is preliminary data.</text>
</comment>
<dbReference type="SUPFAM" id="SSF47095">
    <property type="entry name" value="HMG-box"/>
    <property type="match status" value="1"/>
</dbReference>
<dbReference type="InterPro" id="IPR036910">
    <property type="entry name" value="HMG_box_dom_sf"/>
</dbReference>
<evidence type="ECO:0000313" key="9">
    <source>
        <dbReference type="Proteomes" id="UP001314170"/>
    </source>
</evidence>
<dbReference type="GO" id="GO:0003677">
    <property type="term" value="F:DNA binding"/>
    <property type="evidence" value="ECO:0007669"/>
    <property type="project" value="UniProtKB-UniRule"/>
</dbReference>
<dbReference type="GO" id="GO:0003682">
    <property type="term" value="F:chromatin binding"/>
    <property type="evidence" value="ECO:0007669"/>
    <property type="project" value="UniProtKB-ARBA"/>
</dbReference>
<proteinExistence type="inferred from homology"/>
<evidence type="ECO:0000256" key="6">
    <source>
        <dbReference type="SAM" id="MobiDB-lite"/>
    </source>
</evidence>
<comment type="subcellular location">
    <subcellularLocation>
        <location evidence="1">Nucleus</location>
    </subcellularLocation>
</comment>
<evidence type="ECO:0000256" key="3">
    <source>
        <dbReference type="ARBA" id="ARBA00023125"/>
    </source>
</evidence>
<organism evidence="8 9">
    <name type="scientific">Dovyalis caffra</name>
    <dbReference type="NCBI Taxonomy" id="77055"/>
    <lineage>
        <taxon>Eukaryota</taxon>
        <taxon>Viridiplantae</taxon>
        <taxon>Streptophyta</taxon>
        <taxon>Embryophyta</taxon>
        <taxon>Tracheophyta</taxon>
        <taxon>Spermatophyta</taxon>
        <taxon>Magnoliopsida</taxon>
        <taxon>eudicotyledons</taxon>
        <taxon>Gunneridae</taxon>
        <taxon>Pentapetalae</taxon>
        <taxon>rosids</taxon>
        <taxon>fabids</taxon>
        <taxon>Malpighiales</taxon>
        <taxon>Salicaceae</taxon>
        <taxon>Flacourtieae</taxon>
        <taxon>Dovyalis</taxon>
    </lineage>
</organism>
<name>A0AAV1SHJ2_9ROSI</name>
<dbReference type="GO" id="GO:0030527">
    <property type="term" value="F:structural constituent of chromatin"/>
    <property type="evidence" value="ECO:0007669"/>
    <property type="project" value="UniProtKB-ARBA"/>
</dbReference>
<dbReference type="PROSITE" id="PS50118">
    <property type="entry name" value="HMG_BOX_2"/>
    <property type="match status" value="1"/>
</dbReference>
<evidence type="ECO:0000256" key="4">
    <source>
        <dbReference type="ARBA" id="ARBA00023242"/>
    </source>
</evidence>
<dbReference type="InterPro" id="IPR009071">
    <property type="entry name" value="HMG_box_dom"/>
</dbReference>
<accession>A0AAV1SHJ2</accession>